<comment type="similarity">
    <text evidence="2">Belongs to the asaB hydroxylase/desaturase family.</text>
</comment>
<dbReference type="Proteomes" id="UP000250140">
    <property type="component" value="Unassembled WGS sequence"/>
</dbReference>
<protein>
    <recommendedName>
        <fullName evidence="5">Methyltransferase</fullName>
    </recommendedName>
</protein>
<dbReference type="PANTHER" id="PTHR34598">
    <property type="entry name" value="BLL6449 PROTEIN"/>
    <property type="match status" value="1"/>
</dbReference>
<evidence type="ECO:0000256" key="1">
    <source>
        <dbReference type="ARBA" id="ARBA00023002"/>
    </source>
</evidence>
<evidence type="ECO:0000313" key="4">
    <source>
        <dbReference type="Proteomes" id="UP000250140"/>
    </source>
</evidence>
<dbReference type="OrthoDB" id="412788at2759"/>
<dbReference type="EMBL" id="KV749998">
    <property type="protein sequence ID" value="OCL06698.1"/>
    <property type="molecule type" value="Genomic_DNA"/>
</dbReference>
<name>A0A8E2EXX5_9PEZI</name>
<dbReference type="InterPro" id="IPR044053">
    <property type="entry name" value="AsaB-like"/>
</dbReference>
<gene>
    <name evidence="3" type="ORF">AOQ84DRAFT_296504</name>
</gene>
<proteinExistence type="inferred from homology"/>
<evidence type="ECO:0000313" key="3">
    <source>
        <dbReference type="EMBL" id="OCL06698.1"/>
    </source>
</evidence>
<evidence type="ECO:0000256" key="2">
    <source>
        <dbReference type="ARBA" id="ARBA00023604"/>
    </source>
</evidence>
<organism evidence="3 4">
    <name type="scientific">Glonium stellatum</name>
    <dbReference type="NCBI Taxonomy" id="574774"/>
    <lineage>
        <taxon>Eukaryota</taxon>
        <taxon>Fungi</taxon>
        <taxon>Dikarya</taxon>
        <taxon>Ascomycota</taxon>
        <taxon>Pezizomycotina</taxon>
        <taxon>Dothideomycetes</taxon>
        <taxon>Pleosporomycetidae</taxon>
        <taxon>Gloniales</taxon>
        <taxon>Gloniaceae</taxon>
        <taxon>Glonium</taxon>
    </lineage>
</organism>
<reference evidence="3 4" key="1">
    <citation type="journal article" date="2016" name="Nat. Commun.">
        <title>Ectomycorrhizal ecology is imprinted in the genome of the dominant symbiotic fungus Cenococcum geophilum.</title>
        <authorList>
            <consortium name="DOE Joint Genome Institute"/>
            <person name="Peter M."/>
            <person name="Kohler A."/>
            <person name="Ohm R.A."/>
            <person name="Kuo A."/>
            <person name="Krutzmann J."/>
            <person name="Morin E."/>
            <person name="Arend M."/>
            <person name="Barry K.W."/>
            <person name="Binder M."/>
            <person name="Choi C."/>
            <person name="Clum A."/>
            <person name="Copeland A."/>
            <person name="Grisel N."/>
            <person name="Haridas S."/>
            <person name="Kipfer T."/>
            <person name="LaButti K."/>
            <person name="Lindquist E."/>
            <person name="Lipzen A."/>
            <person name="Maire R."/>
            <person name="Meier B."/>
            <person name="Mihaltcheva S."/>
            <person name="Molinier V."/>
            <person name="Murat C."/>
            <person name="Poggeler S."/>
            <person name="Quandt C.A."/>
            <person name="Sperisen C."/>
            <person name="Tritt A."/>
            <person name="Tisserant E."/>
            <person name="Crous P.W."/>
            <person name="Henrissat B."/>
            <person name="Nehls U."/>
            <person name="Egli S."/>
            <person name="Spatafora J.W."/>
            <person name="Grigoriev I.V."/>
            <person name="Martin F.M."/>
        </authorList>
    </citation>
    <scope>NUCLEOTIDE SEQUENCE [LARGE SCALE GENOMIC DNA]</scope>
    <source>
        <strain evidence="3 4">CBS 207.34</strain>
    </source>
</reference>
<dbReference type="NCBIfam" id="NF041278">
    <property type="entry name" value="CmcJ_NvfI_EfuI"/>
    <property type="match status" value="1"/>
</dbReference>
<accession>A0A8E2EXX5</accession>
<dbReference type="GO" id="GO:0016491">
    <property type="term" value="F:oxidoreductase activity"/>
    <property type="evidence" value="ECO:0007669"/>
    <property type="project" value="UniProtKB-KW"/>
</dbReference>
<keyword evidence="1" id="KW-0560">Oxidoreductase</keyword>
<dbReference type="PANTHER" id="PTHR34598:SF3">
    <property type="entry name" value="OXIDOREDUCTASE AN1597"/>
    <property type="match status" value="1"/>
</dbReference>
<keyword evidence="4" id="KW-1185">Reference proteome</keyword>
<dbReference type="AlphaFoldDB" id="A0A8E2EXX5"/>
<sequence>MNRQDPQKRNVDTMLNYYRDPGDGTPPLPVYVGGGTVTNGRPVIPIPMTIHDISGEESKYTLSNHGFQLVRHQSQEDQFRIDKRVKEEYYRECEVLIKAVTGGTRAHVFGHQVRRGPSNWHSLGKGNASIKGPLHRVHIDQSYDGAELVLRKLLPDEADELVKRRWQIINIWRPINTIYKDPLAVADAYSIPDTDLIPASVIYPSYRNETFTVKPNSQHRWYFKNAQRPDEVLLIKCFDSDTTVARRVTHCAFRDSEMDNRDDRESIEVRCIVFY</sequence>
<evidence type="ECO:0008006" key="5">
    <source>
        <dbReference type="Google" id="ProtNLM"/>
    </source>
</evidence>